<dbReference type="Proteomes" id="UP000076078">
    <property type="component" value="Unassembled WGS sequence"/>
</dbReference>
<proteinExistence type="predicted"/>
<reference evidence="3 4" key="1">
    <citation type="submission" date="2015-12" db="EMBL/GenBank/DDBJ databases">
        <title>Dictyostelia acquired genes for synthesis and detection of signals that induce cell-type specialization by lateral gene transfer from prokaryotes.</title>
        <authorList>
            <person name="Gloeckner G."/>
            <person name="Schaap P."/>
        </authorList>
    </citation>
    <scope>NUCLEOTIDE SEQUENCE [LARGE SCALE GENOMIC DNA]</scope>
    <source>
        <strain evidence="3 4">TK</strain>
    </source>
</reference>
<dbReference type="InterPro" id="IPR044034">
    <property type="entry name" value="NAC-like_UBA"/>
</dbReference>
<dbReference type="InParanoid" id="A0A151ZEC0"/>
<dbReference type="AlphaFoldDB" id="A0A151ZEC0"/>
<name>A0A151ZEC0_TIELA</name>
<feature type="compositionally biased region" description="Polar residues" evidence="1">
    <location>
        <begin position="29"/>
        <end position="38"/>
    </location>
</feature>
<dbReference type="CDD" id="cd14361">
    <property type="entry name" value="UBA_HYPK"/>
    <property type="match status" value="1"/>
</dbReference>
<organism evidence="3 4">
    <name type="scientific">Tieghemostelium lacteum</name>
    <name type="common">Slime mold</name>
    <name type="synonym">Dictyostelium lacteum</name>
    <dbReference type="NCBI Taxonomy" id="361077"/>
    <lineage>
        <taxon>Eukaryota</taxon>
        <taxon>Amoebozoa</taxon>
        <taxon>Evosea</taxon>
        <taxon>Eumycetozoa</taxon>
        <taxon>Dictyostelia</taxon>
        <taxon>Dictyosteliales</taxon>
        <taxon>Raperosteliaceae</taxon>
        <taxon>Tieghemostelium</taxon>
    </lineage>
</organism>
<dbReference type="EMBL" id="LODT01000031">
    <property type="protein sequence ID" value="KYQ92234.1"/>
    <property type="molecule type" value="Genomic_DNA"/>
</dbReference>
<accession>A0A151ZEC0</accession>
<dbReference type="InterPro" id="IPR038922">
    <property type="entry name" value="HYPK_UBA"/>
</dbReference>
<dbReference type="OrthoDB" id="285219at2759"/>
<evidence type="ECO:0000259" key="2">
    <source>
        <dbReference type="Pfam" id="PF19026"/>
    </source>
</evidence>
<dbReference type="Gene3D" id="1.10.8.10">
    <property type="entry name" value="DNA helicase RuvA subunit, C-terminal domain"/>
    <property type="match status" value="1"/>
</dbReference>
<comment type="caution">
    <text evidence="3">The sequence shown here is derived from an EMBL/GenBank/DDBJ whole genome shotgun (WGS) entry which is preliminary data.</text>
</comment>
<evidence type="ECO:0000313" key="4">
    <source>
        <dbReference type="Proteomes" id="UP000076078"/>
    </source>
</evidence>
<feature type="domain" description="Nascent polypeptide-associated complex subunit alpha-like UBA" evidence="2">
    <location>
        <begin position="48"/>
        <end position="88"/>
    </location>
</feature>
<feature type="compositionally biased region" description="Polar residues" evidence="1">
    <location>
        <begin position="1"/>
        <end position="21"/>
    </location>
</feature>
<evidence type="ECO:0000313" key="3">
    <source>
        <dbReference type="EMBL" id="KYQ92234.1"/>
    </source>
</evidence>
<keyword evidence="4" id="KW-1185">Reference proteome</keyword>
<evidence type="ECO:0000256" key="1">
    <source>
        <dbReference type="SAM" id="MobiDB-lite"/>
    </source>
</evidence>
<gene>
    <name evidence="3" type="ORF">DLAC_07081</name>
</gene>
<sequence length="90" mass="10031">MENKAQMNQSLQSSEGSTLDSSKLKGTMNFDQNNETESVQTKPVATVIKIEKADIQLVSDEYEITLEQAEVALKENKGDLIATLKMLLRK</sequence>
<protein>
    <recommendedName>
        <fullName evidence="2">Nascent polypeptide-associated complex subunit alpha-like UBA domain-containing protein</fullName>
    </recommendedName>
</protein>
<dbReference type="Pfam" id="PF19026">
    <property type="entry name" value="UBA_HYPK"/>
    <property type="match status" value="1"/>
</dbReference>
<feature type="region of interest" description="Disordered" evidence="1">
    <location>
        <begin position="1"/>
        <end position="38"/>
    </location>
</feature>